<dbReference type="Proteomes" id="UP000249061">
    <property type="component" value="Unassembled WGS sequence"/>
</dbReference>
<dbReference type="EC" id="1.1.3.20" evidence="5"/>
<protein>
    <recommendedName>
        <fullName evidence="5">long-chain-alcohol oxidase</fullName>
        <ecNumber evidence="5">1.1.3.20</ecNumber>
    </recommendedName>
</protein>
<keyword evidence="7" id="KW-0812">Transmembrane</keyword>
<comment type="catalytic activity">
    <reaction evidence="1">
        <text>a long-chain primary fatty alcohol + O2 = a long-chain fatty aldehyde + H2O2</text>
        <dbReference type="Rhea" id="RHEA:22756"/>
        <dbReference type="ChEBI" id="CHEBI:15379"/>
        <dbReference type="ChEBI" id="CHEBI:16240"/>
        <dbReference type="ChEBI" id="CHEBI:17176"/>
        <dbReference type="ChEBI" id="CHEBI:77396"/>
        <dbReference type="EC" id="1.1.3.20"/>
    </reaction>
</comment>
<organism evidence="15 16">
    <name type="scientific">Archangium gephyra</name>
    <dbReference type="NCBI Taxonomy" id="48"/>
    <lineage>
        <taxon>Bacteria</taxon>
        <taxon>Pseudomonadati</taxon>
        <taxon>Myxococcota</taxon>
        <taxon>Myxococcia</taxon>
        <taxon>Myxococcales</taxon>
        <taxon>Cystobacterineae</taxon>
        <taxon>Archangiaceae</taxon>
        <taxon>Archangium</taxon>
    </lineage>
</organism>
<keyword evidence="9" id="KW-1133">Transmembrane helix</keyword>
<dbReference type="PANTHER" id="PTHR46056">
    <property type="entry name" value="LONG-CHAIN-ALCOHOL OXIDASE"/>
    <property type="match status" value="1"/>
</dbReference>
<evidence type="ECO:0000256" key="7">
    <source>
        <dbReference type="ARBA" id="ARBA00022692"/>
    </source>
</evidence>
<feature type="domain" description="Glucose-methanol-choline oxidoreductase C-terminal" evidence="14">
    <location>
        <begin position="451"/>
        <end position="581"/>
    </location>
</feature>
<dbReference type="InterPro" id="IPR012400">
    <property type="entry name" value="Long_Oxdase"/>
</dbReference>
<evidence type="ECO:0000256" key="3">
    <source>
        <dbReference type="ARBA" id="ARBA00004370"/>
    </source>
</evidence>
<proteinExistence type="inferred from homology"/>
<dbReference type="GO" id="GO:0050660">
    <property type="term" value="F:flavin adenine dinucleotide binding"/>
    <property type="evidence" value="ECO:0007669"/>
    <property type="project" value="InterPro"/>
</dbReference>
<evidence type="ECO:0000256" key="1">
    <source>
        <dbReference type="ARBA" id="ARBA00000920"/>
    </source>
</evidence>
<name>A0A2W5T7E6_9BACT</name>
<sequence>MARQQAHAPPHRLCRAARHRARRVLQQQRHLVGGWLLGPAGRHSRPRRPGVEGRRRRPPAEQRHVRRTRADSGGHAVTQGRIFTAEDLTSDVTVDCDVCVIGSGAGGAWTALELVNRGKRVVMLEEGGFHTRREFDMTEARAFPNLYQELGNRATDDLSITMLQGRSVGGGTTVNWCSSFRTPQRIVDRWKHEHGIDTVTTEALTPHWDYIEQRLRIAEWPEAAMNANNRVLWDGLEKLGYTRGLIKRNVNGCLNIGYCGMGCPVDAKQSMLVTTIPDAVEKGLQLYANVSARVLDWGRNKINAVHAEVIDPVRNVPTGRRVTVKPKLTVVSGGAINSPGLLLRSGLDSEGRVGSRTWLHPVVAMLAEFPHEVKAFSGAPQSVYSHQFSERGAGQVGFFLEVPPVHPMLGAIASSGTGAQVQQLLTKLPYLNAMLAITIDGLLPEETGATVRLRDGANFRYSIKYDFQPAHWEAFRTACKEMAKIQFAAGAKKVLSLHADPVVMEKPEDLDKLDRAQWEAVRLRVLTAHQMGGCAMGKDPSTSVVDPFLRYHSMDNLFIVDGSVLPTSLGVNPQETIFGIARWAAKHIGEAVS</sequence>
<feature type="compositionally biased region" description="Basic and acidic residues" evidence="12">
    <location>
        <begin position="49"/>
        <end position="72"/>
    </location>
</feature>
<comment type="function">
    <text evidence="2">Long-chain fatty alcohol oxidase involved in the omega-oxidation pathway of lipid degradation.</text>
</comment>
<evidence type="ECO:0000259" key="13">
    <source>
        <dbReference type="Pfam" id="PF00732"/>
    </source>
</evidence>
<evidence type="ECO:0000256" key="9">
    <source>
        <dbReference type="ARBA" id="ARBA00022989"/>
    </source>
</evidence>
<accession>A0A2W5T7E6</accession>
<dbReference type="InterPro" id="IPR000172">
    <property type="entry name" value="GMC_OxRdtase_N"/>
</dbReference>
<dbReference type="Pfam" id="PF00732">
    <property type="entry name" value="GMC_oxred_N"/>
    <property type="match status" value="1"/>
</dbReference>
<dbReference type="Gene3D" id="3.50.50.60">
    <property type="entry name" value="FAD/NAD(P)-binding domain"/>
    <property type="match status" value="2"/>
</dbReference>
<feature type="region of interest" description="Disordered" evidence="12">
    <location>
        <begin position="35"/>
        <end position="76"/>
    </location>
</feature>
<evidence type="ECO:0000256" key="11">
    <source>
        <dbReference type="ARBA" id="ARBA00023136"/>
    </source>
</evidence>
<keyword evidence="6" id="KW-0285">Flavoprotein</keyword>
<dbReference type="AlphaFoldDB" id="A0A2W5T7E6"/>
<dbReference type="InterPro" id="IPR007867">
    <property type="entry name" value="GMC_OxRtase_C"/>
</dbReference>
<keyword evidence="11" id="KW-0472">Membrane</keyword>
<dbReference type="SUPFAM" id="SSF51905">
    <property type="entry name" value="FAD/NAD(P)-binding domain"/>
    <property type="match status" value="1"/>
</dbReference>
<dbReference type="GO" id="GO:0046577">
    <property type="term" value="F:long-chain-alcohol oxidase activity"/>
    <property type="evidence" value="ECO:0007669"/>
    <property type="project" value="UniProtKB-EC"/>
</dbReference>
<evidence type="ECO:0000256" key="2">
    <source>
        <dbReference type="ARBA" id="ARBA00003842"/>
    </source>
</evidence>
<evidence type="ECO:0000256" key="10">
    <source>
        <dbReference type="ARBA" id="ARBA00023002"/>
    </source>
</evidence>
<evidence type="ECO:0000256" key="5">
    <source>
        <dbReference type="ARBA" id="ARBA00013125"/>
    </source>
</evidence>
<dbReference type="EMBL" id="QFQP01000014">
    <property type="protein sequence ID" value="PZR11469.1"/>
    <property type="molecule type" value="Genomic_DNA"/>
</dbReference>
<evidence type="ECO:0000256" key="4">
    <source>
        <dbReference type="ARBA" id="ARBA00010790"/>
    </source>
</evidence>
<dbReference type="InterPro" id="IPR036188">
    <property type="entry name" value="FAD/NAD-bd_sf"/>
</dbReference>
<gene>
    <name evidence="15" type="ORF">DI536_17745</name>
</gene>
<evidence type="ECO:0000313" key="16">
    <source>
        <dbReference type="Proteomes" id="UP000249061"/>
    </source>
</evidence>
<dbReference type="PIRSF" id="PIRSF028937">
    <property type="entry name" value="Lg_Ch_AO"/>
    <property type="match status" value="1"/>
</dbReference>
<evidence type="ECO:0000256" key="6">
    <source>
        <dbReference type="ARBA" id="ARBA00022630"/>
    </source>
</evidence>
<keyword evidence="8" id="KW-0274">FAD</keyword>
<evidence type="ECO:0000256" key="8">
    <source>
        <dbReference type="ARBA" id="ARBA00022827"/>
    </source>
</evidence>
<comment type="subcellular location">
    <subcellularLocation>
        <location evidence="3">Membrane</location>
    </subcellularLocation>
</comment>
<reference evidence="15 16" key="1">
    <citation type="submission" date="2017-08" db="EMBL/GenBank/DDBJ databases">
        <title>Infants hospitalized years apart are colonized by the same room-sourced microbial strains.</title>
        <authorList>
            <person name="Brooks B."/>
            <person name="Olm M.R."/>
            <person name="Firek B.A."/>
            <person name="Baker R."/>
            <person name="Thomas B.C."/>
            <person name="Morowitz M.J."/>
            <person name="Banfield J.F."/>
        </authorList>
    </citation>
    <scope>NUCLEOTIDE SEQUENCE [LARGE SCALE GENOMIC DNA]</scope>
    <source>
        <strain evidence="15">S2_003_000_R2_14</strain>
    </source>
</reference>
<feature type="domain" description="Glucose-methanol-choline oxidoreductase N-terminal" evidence="13">
    <location>
        <begin position="145"/>
        <end position="362"/>
    </location>
</feature>
<dbReference type="PANTHER" id="PTHR46056:SF12">
    <property type="entry name" value="LONG-CHAIN-ALCOHOL OXIDASE"/>
    <property type="match status" value="1"/>
</dbReference>
<comment type="similarity">
    <text evidence="4">Belongs to the GMC oxidoreductase family.</text>
</comment>
<keyword evidence="10" id="KW-0560">Oxidoreductase</keyword>
<evidence type="ECO:0000259" key="14">
    <source>
        <dbReference type="Pfam" id="PF05199"/>
    </source>
</evidence>
<dbReference type="GO" id="GO:0016020">
    <property type="term" value="C:membrane"/>
    <property type="evidence" value="ECO:0007669"/>
    <property type="project" value="UniProtKB-SubCell"/>
</dbReference>
<dbReference type="Pfam" id="PF05199">
    <property type="entry name" value="GMC_oxred_C"/>
    <property type="match status" value="1"/>
</dbReference>
<evidence type="ECO:0000256" key="12">
    <source>
        <dbReference type="SAM" id="MobiDB-lite"/>
    </source>
</evidence>
<comment type="caution">
    <text evidence="15">The sequence shown here is derived from an EMBL/GenBank/DDBJ whole genome shotgun (WGS) entry which is preliminary data.</text>
</comment>
<evidence type="ECO:0000313" key="15">
    <source>
        <dbReference type="EMBL" id="PZR11469.1"/>
    </source>
</evidence>